<dbReference type="InterPro" id="IPR025481">
    <property type="entry name" value="Cell_Morphogen_C"/>
</dbReference>
<feature type="region of interest" description="Disordered" evidence="1">
    <location>
        <begin position="143"/>
        <end position="193"/>
    </location>
</feature>
<evidence type="ECO:0000259" key="3">
    <source>
        <dbReference type="Pfam" id="PF14225"/>
    </source>
</evidence>
<feature type="domain" description="Cell morphogenesis protein N-terminal" evidence="2">
    <location>
        <begin position="336"/>
        <end position="916"/>
    </location>
</feature>
<gene>
    <name evidence="5" type="ORF">K505DRAFT_303947</name>
</gene>
<feature type="domain" description="Cell morphogenesis central region" evidence="4">
    <location>
        <begin position="1758"/>
        <end position="1933"/>
    </location>
</feature>
<feature type="domain" description="Cell morphogenesis central region" evidence="4">
    <location>
        <begin position="1439"/>
        <end position="1669"/>
    </location>
</feature>
<dbReference type="SUPFAM" id="SSF48371">
    <property type="entry name" value="ARM repeat"/>
    <property type="match status" value="2"/>
</dbReference>
<dbReference type="Pfam" id="PF14222">
    <property type="entry name" value="MOR2-PAG1_N"/>
    <property type="match status" value="1"/>
</dbReference>
<feature type="compositionally biased region" description="Basic residues" evidence="1">
    <location>
        <begin position="173"/>
        <end position="190"/>
    </location>
</feature>
<feature type="domain" description="Cell morphogenesis protein C-terminal" evidence="3">
    <location>
        <begin position="1971"/>
        <end position="2221"/>
    </location>
</feature>
<feature type="compositionally biased region" description="Low complexity" evidence="1">
    <location>
        <begin position="2443"/>
        <end position="2457"/>
    </location>
</feature>
<sequence length="2578" mass="288699">MSASSPLAQARHAAGSHPSHHIDPPSIPSREPSVTRGRALTSSSRLSPRSQTPVVLVASSKSSPDRGIERHPSLSYAHNRQTSIVHGIRHSRNTSFVNSPATSPLSPQVIAASATFPLDGPVMSQESITEAFTANGVHAMGSPANGHAGAIANDGTGSHTSTRKPERVQSGRSSRKGGHHHHRSQSRHHPQAHEVKTVGEYALHHLFTSFIERTDQKISQCITERGQPEARVELVMGPGVDPNFDQLVSALGHIARQKPKPLIDTIMHWRKAKSEEASTLRTKLANARLATSLPPSVLPRRNTEPLHNTADSHISAPHVPGPDQMLALQHTVTQAEQRSTISTYILCRVLIEIMTQTDLQCLGIDMVERLLSLFYGQLNTVDPEHVEESALNHANWVIYGQLLGVLSEFVFNSVQEKFVADLRAVDSQFSVKGQFNRELEAKGALLVRGMRHLRVRSYPEEAWDQTCDFMHSLAKLFANVHGQTIKYAYCQVLKELLLRIAAKATTELGQPRWRTVVDTLKQRITLLLSKPKHWQEAFPLMSALLCVSPAETFTSQWLPLALSAQPRLKERATRAIALRGICQLVWTYLYRTGTDSPNVAVRRLEDIIRMVFQPGKRSYLSTESTIAEPLIQLTRIIGFKYQDLCFRTIIFPLLNSEIFTSGRDLRVENLEPDRMVIGIRSFLAIMADLETREQPQFPGSFDSDPDTKSVELPILPLSPRALQHISIKSSLIKEERLSRPVNFTGFAEVAKEYYVRFCKILGEITIICDNAFGGQAVLDEKFSLQTPKTPMADAFSFGRRDDYQASVDPRQGFYDLLHVAVQALPRCLSPHIPFNSLINLLCTGTAHVQGNIAASSAQSLKSIARQSHAQQVTIGFARFIFNFDDRYATMSDGGMLGAGHIENTLKLYVELLQIWIEEIKQKTRKAALDTPEDGVSGNRGAQLDLSSVWAHVDEVESHGLFFLCSPSRRVRAYAVTVLRLITEFDTALGGSSTRVIRVMEGSPQKVMEISDEKLSLAERSRLQRGMRKSNVQSTLVELCSSDVPYDSTLWFKIFPNLVRISFEVCPFAVTLTRDIVCARLSQMHRTLITLTEGPRASPYSTFELNSGKISGRLATTSPEIVIEQWKLYLIFAFTTLTNLGFSGQPSSHNQLAQHSRKSSKSSQKSANKVYTAGELFAKVLPFLSVENTAIRDAAVVGLGSINLNLYRTLLESLQGHASACAEEAKSRLGMHSRTVSSPRRSNRNDHLRTEITHVYKLTSHFLKLPEAYNDEWILNNLMNYTKDLRIFLSDTEVQNEWDFQKLRTHYCGLVEVLFEGISKTTDPLQWMPFQARKAAFTLMEDWCGYSANQPQIRQREENMRRSMLDREADIGNKGIATAAMEIEKRDLRTSALSAMAALCGGPVSITTDSKVLLQFDVRRMLSWIDSIFETPSDRTHAIGRRALTNLIIHNREQPYLLDSAIEMCYLSKSSKSLESYFEVVTQVLTEREDFSLPYWKVLSAGLYTLGHENNELRMKSARLLRTLEARGQKNSKLQDLDISISDKTIAVYKLAQFETSRRLSKQHAELAFLVFSQFSYYFMKLQPDHQRNMVAAMLPWVQSVELQVNPDGGPTANSYMLLVNLFEITVRCSNALHNEIQALWQALATGPYGGNVQLILNFIINLCLDKREQNFVDYSKQIVVHLSSTPAGLKVVEFLLLQINPRSMVGEKREPTPPPPDAINLPYLADLGDLLPTSNKQASNLPSPSIICTDDSQSGFALGQICLILLVDLMVSPVQLASEHIPLVLQVVLVLWDHYTPVVQDQAREMLVHLIHELVISKIDDETTNIDKRAIEDFIESVRRHDTKVVWNYDDKNGKDAEDSGNKVPESMTYVAGEVLKFFSLAYPGLKEAWGKAALNWATSCPVRHLACRSFQLFRCILSSLDQQMLSDMLARLSNTISDDESDIQTFSMEILTTLRAIIEALQPEDLIQYPQLFWTTCACLDTIHEGEFMESMLMLEKFMDKIDLGAPSVLLILEDNYPNKWEGRFEGLSQLIYKGVRSSLCLDRSLRLLERLVVLPSSRIVGDESRLVYTVLANMPRFLHSFDQSTQDPSVVACAEVLAQVAEQYQWCTDLSQALIAFSKKRYRVDKDFVAQTISAIRSAFFPDLEFGSLVFLLSLLTNKFDWMKINTMEVLCALIPEIDMKKPEIAMQGPDLISPLLRLLQTKFCPQTLRVLDFVMHMTAASTSLENSHIRMSIAGPKTSRAFKKQYEKTLSLYGIPEETGWSIPIPTHHSHLTRANVHAVFYTCNHEEDPDATQVATPKIEFRQEEFPYSPVSDYRTATMTSEDTRGDSHIGELVMKLDSLDDFFEDDDDTETLTDLPNSSVFGMQRYVNGSYANGNLDVRENLYDQQTAPILNKSLTRNASVTSFQSGFTDLKLSPARDPGVMTPGAFNTFNSVQTAAGATAPPTTALPARPGLHSRSVTSPSAPNQHQRLSPALSHSTVDEYGEPFSDDDMAIGRGFNTNASDKTFSLENMIRPLTQDTRSRIRSGMRRLTGGGGDAKERDKTREAIKLALQKSPQVPKVPDIYLVNPKSADP</sequence>
<name>A0A6A6XDD6_9PLEO</name>
<evidence type="ECO:0000259" key="4">
    <source>
        <dbReference type="Pfam" id="PF14228"/>
    </source>
</evidence>
<dbReference type="Pfam" id="PF14228">
    <property type="entry name" value="MOR2-PAG1_mid"/>
    <property type="match status" value="3"/>
</dbReference>
<organism evidence="5 6">
    <name type="scientific">Melanomma pulvis-pyrius CBS 109.77</name>
    <dbReference type="NCBI Taxonomy" id="1314802"/>
    <lineage>
        <taxon>Eukaryota</taxon>
        <taxon>Fungi</taxon>
        <taxon>Dikarya</taxon>
        <taxon>Ascomycota</taxon>
        <taxon>Pezizomycotina</taxon>
        <taxon>Dothideomycetes</taxon>
        <taxon>Pleosporomycetidae</taxon>
        <taxon>Pleosporales</taxon>
        <taxon>Melanommataceae</taxon>
        <taxon>Melanomma</taxon>
    </lineage>
</organism>
<evidence type="ECO:0000313" key="5">
    <source>
        <dbReference type="EMBL" id="KAF2794452.1"/>
    </source>
</evidence>
<dbReference type="GO" id="GO:0030427">
    <property type="term" value="C:site of polarized growth"/>
    <property type="evidence" value="ECO:0007669"/>
    <property type="project" value="TreeGrafter"/>
</dbReference>
<feature type="region of interest" description="Disordered" evidence="1">
    <location>
        <begin position="2443"/>
        <end position="2479"/>
    </location>
</feature>
<dbReference type="InterPro" id="IPR029473">
    <property type="entry name" value="MOR2-PAG1_mid"/>
</dbReference>
<feature type="compositionally biased region" description="Polar residues" evidence="1">
    <location>
        <begin position="40"/>
        <end position="53"/>
    </location>
</feature>
<dbReference type="InterPro" id="IPR016024">
    <property type="entry name" value="ARM-type_fold"/>
</dbReference>
<dbReference type="PANTHER" id="PTHR12295:SF30">
    <property type="entry name" value="PROTEIN FURRY"/>
    <property type="match status" value="1"/>
</dbReference>
<keyword evidence="6" id="KW-1185">Reference proteome</keyword>
<dbReference type="GO" id="GO:0000902">
    <property type="term" value="P:cell morphogenesis"/>
    <property type="evidence" value="ECO:0007669"/>
    <property type="project" value="InterPro"/>
</dbReference>
<dbReference type="InterPro" id="IPR039867">
    <property type="entry name" value="Furry/Tao3/Mor2"/>
</dbReference>
<dbReference type="GO" id="GO:0005938">
    <property type="term" value="C:cell cortex"/>
    <property type="evidence" value="ECO:0007669"/>
    <property type="project" value="TreeGrafter"/>
</dbReference>
<feature type="compositionally biased region" description="Basic and acidic residues" evidence="1">
    <location>
        <begin position="63"/>
        <end position="72"/>
    </location>
</feature>
<feature type="compositionally biased region" description="Polar residues" evidence="1">
    <location>
        <begin position="2461"/>
        <end position="2479"/>
    </location>
</feature>
<feature type="region of interest" description="Disordered" evidence="1">
    <location>
        <begin position="1"/>
        <end position="76"/>
    </location>
</feature>
<evidence type="ECO:0000313" key="6">
    <source>
        <dbReference type="Proteomes" id="UP000799757"/>
    </source>
</evidence>
<proteinExistence type="predicted"/>
<dbReference type="Pfam" id="PF14225">
    <property type="entry name" value="MOR2-PAG1_C"/>
    <property type="match status" value="1"/>
</dbReference>
<dbReference type="InterPro" id="IPR025614">
    <property type="entry name" value="Cell_morpho_N"/>
</dbReference>
<feature type="domain" description="Cell morphogenesis central region" evidence="4">
    <location>
        <begin position="1161"/>
        <end position="1435"/>
    </location>
</feature>
<evidence type="ECO:0000259" key="2">
    <source>
        <dbReference type="Pfam" id="PF14222"/>
    </source>
</evidence>
<dbReference type="Proteomes" id="UP000799757">
    <property type="component" value="Unassembled WGS sequence"/>
</dbReference>
<dbReference type="OrthoDB" id="6287725at2759"/>
<accession>A0A6A6XDD6</accession>
<protein>
    <submittedName>
        <fullName evidence="5">Cell morphogenesis protein-like protein</fullName>
    </submittedName>
</protein>
<dbReference type="PANTHER" id="PTHR12295">
    <property type="entry name" value="FURRY-RELATED"/>
    <property type="match status" value="1"/>
</dbReference>
<reference evidence="5" key="1">
    <citation type="journal article" date="2020" name="Stud. Mycol.">
        <title>101 Dothideomycetes genomes: a test case for predicting lifestyles and emergence of pathogens.</title>
        <authorList>
            <person name="Haridas S."/>
            <person name="Albert R."/>
            <person name="Binder M."/>
            <person name="Bloem J."/>
            <person name="Labutti K."/>
            <person name="Salamov A."/>
            <person name="Andreopoulos B."/>
            <person name="Baker S."/>
            <person name="Barry K."/>
            <person name="Bills G."/>
            <person name="Bluhm B."/>
            <person name="Cannon C."/>
            <person name="Castanera R."/>
            <person name="Culley D."/>
            <person name="Daum C."/>
            <person name="Ezra D."/>
            <person name="Gonzalez J."/>
            <person name="Henrissat B."/>
            <person name="Kuo A."/>
            <person name="Liang C."/>
            <person name="Lipzen A."/>
            <person name="Lutzoni F."/>
            <person name="Magnuson J."/>
            <person name="Mondo S."/>
            <person name="Nolan M."/>
            <person name="Ohm R."/>
            <person name="Pangilinan J."/>
            <person name="Park H.-J."/>
            <person name="Ramirez L."/>
            <person name="Alfaro M."/>
            <person name="Sun H."/>
            <person name="Tritt A."/>
            <person name="Yoshinaga Y."/>
            <person name="Zwiers L.-H."/>
            <person name="Turgeon B."/>
            <person name="Goodwin S."/>
            <person name="Spatafora J."/>
            <person name="Crous P."/>
            <person name="Grigoriev I."/>
        </authorList>
    </citation>
    <scope>NUCLEOTIDE SEQUENCE</scope>
    <source>
        <strain evidence="5">CBS 109.77</strain>
    </source>
</reference>
<dbReference type="EMBL" id="MU001890">
    <property type="protein sequence ID" value="KAF2794452.1"/>
    <property type="molecule type" value="Genomic_DNA"/>
</dbReference>
<evidence type="ECO:0000256" key="1">
    <source>
        <dbReference type="SAM" id="MobiDB-lite"/>
    </source>
</evidence>